<name>A0A4S8KDB7_MUSBA</name>
<dbReference type="Proteomes" id="UP000317650">
    <property type="component" value="Chromosome 4"/>
</dbReference>
<organism evidence="1 2">
    <name type="scientific">Musa balbisiana</name>
    <name type="common">Banana</name>
    <dbReference type="NCBI Taxonomy" id="52838"/>
    <lineage>
        <taxon>Eukaryota</taxon>
        <taxon>Viridiplantae</taxon>
        <taxon>Streptophyta</taxon>
        <taxon>Embryophyta</taxon>
        <taxon>Tracheophyta</taxon>
        <taxon>Spermatophyta</taxon>
        <taxon>Magnoliopsida</taxon>
        <taxon>Liliopsida</taxon>
        <taxon>Zingiberales</taxon>
        <taxon>Musaceae</taxon>
        <taxon>Musa</taxon>
    </lineage>
</organism>
<keyword evidence="2" id="KW-1185">Reference proteome</keyword>
<reference evidence="1 2" key="1">
    <citation type="journal article" date="2019" name="Nat. Plants">
        <title>Genome sequencing of Musa balbisiana reveals subgenome evolution and function divergence in polyploid bananas.</title>
        <authorList>
            <person name="Yao X."/>
        </authorList>
    </citation>
    <scope>NUCLEOTIDE SEQUENCE [LARGE SCALE GENOMIC DNA]</scope>
    <source>
        <strain evidence="2">cv. DH-PKW</strain>
        <tissue evidence="1">Leaves</tissue>
    </source>
</reference>
<dbReference type="AlphaFoldDB" id="A0A4S8KDB7"/>
<accession>A0A4S8KDB7</accession>
<dbReference type="EMBL" id="PYDT01000001">
    <property type="protein sequence ID" value="THU73118.1"/>
    <property type="molecule type" value="Genomic_DNA"/>
</dbReference>
<evidence type="ECO:0000313" key="1">
    <source>
        <dbReference type="EMBL" id="THU73118.1"/>
    </source>
</evidence>
<evidence type="ECO:0000313" key="2">
    <source>
        <dbReference type="Proteomes" id="UP000317650"/>
    </source>
</evidence>
<proteinExistence type="predicted"/>
<comment type="caution">
    <text evidence="1">The sequence shown here is derived from an EMBL/GenBank/DDBJ whole genome shotgun (WGS) entry which is preliminary data.</text>
</comment>
<gene>
    <name evidence="1" type="ORF">C4D60_Mb04t19430</name>
</gene>
<protein>
    <submittedName>
        <fullName evidence="1">Uncharacterized protein</fullName>
    </submittedName>
</protein>
<sequence length="206" mass="22954">MGRKPLMTCHGFIKSFAFCFVRLSLLQSLSPITCLACFPFFGSPFLTLSDLNFYDSLVYINHILVDEKDLIHGTKTSRLILGACAGPVIACSHCPFAVPSAVICETVELINKFVIFTHPTSSSASPKGLQHRVFQGPHYGARDAFGKSMFLSSKTWSPLSYGSHPFRKDSPPKQACFWFTQGLRKPQALEILGGKWQRTRVVTSWM</sequence>